<accession>A0A453EXP6</accession>
<reference evidence="1" key="5">
    <citation type="journal article" date="2021" name="G3 (Bethesda)">
        <title>Aegilops tauschii genome assembly Aet v5.0 features greater sequence contiguity and improved annotation.</title>
        <authorList>
            <person name="Wang L."/>
            <person name="Zhu T."/>
            <person name="Rodriguez J.C."/>
            <person name="Deal K.R."/>
            <person name="Dubcovsky J."/>
            <person name="McGuire P.E."/>
            <person name="Lux T."/>
            <person name="Spannagl M."/>
            <person name="Mayer K.F.X."/>
            <person name="Baldrich P."/>
            <person name="Meyers B.C."/>
            <person name="Huo N."/>
            <person name="Gu Y.Q."/>
            <person name="Zhou H."/>
            <person name="Devos K.M."/>
            <person name="Bennetzen J.L."/>
            <person name="Unver T."/>
            <person name="Budak H."/>
            <person name="Gulick P.J."/>
            <person name="Galiba G."/>
            <person name="Kalapos B."/>
            <person name="Nelson D.R."/>
            <person name="Li P."/>
            <person name="You F.M."/>
            <person name="Luo M.C."/>
            <person name="Dvorak J."/>
        </authorList>
    </citation>
    <scope>NUCLEOTIDE SEQUENCE [LARGE SCALE GENOMIC DNA]</scope>
    <source>
        <strain evidence="1">cv. AL8/78</strain>
    </source>
</reference>
<reference evidence="2" key="2">
    <citation type="journal article" date="2017" name="Nat. Plants">
        <title>The Aegilops tauschii genome reveals multiple impacts of transposons.</title>
        <authorList>
            <person name="Zhao G."/>
            <person name="Zou C."/>
            <person name="Li K."/>
            <person name="Wang K."/>
            <person name="Li T."/>
            <person name="Gao L."/>
            <person name="Zhang X."/>
            <person name="Wang H."/>
            <person name="Yang Z."/>
            <person name="Liu X."/>
            <person name="Jiang W."/>
            <person name="Mao L."/>
            <person name="Kong X."/>
            <person name="Jiao Y."/>
            <person name="Jia J."/>
        </authorList>
    </citation>
    <scope>NUCLEOTIDE SEQUENCE [LARGE SCALE GENOMIC DNA]</scope>
    <source>
        <strain evidence="2">cv. AL8/78</strain>
    </source>
</reference>
<name>A0A453EXP6_AEGTS</name>
<reference evidence="1" key="3">
    <citation type="journal article" date="2017" name="Nature">
        <title>Genome sequence of the progenitor of the wheat D genome Aegilops tauschii.</title>
        <authorList>
            <person name="Luo M.C."/>
            <person name="Gu Y.Q."/>
            <person name="Puiu D."/>
            <person name="Wang H."/>
            <person name="Twardziok S.O."/>
            <person name="Deal K.R."/>
            <person name="Huo N."/>
            <person name="Zhu T."/>
            <person name="Wang L."/>
            <person name="Wang Y."/>
            <person name="McGuire P.E."/>
            <person name="Liu S."/>
            <person name="Long H."/>
            <person name="Ramasamy R.K."/>
            <person name="Rodriguez J.C."/>
            <person name="Van S.L."/>
            <person name="Yuan L."/>
            <person name="Wang Z."/>
            <person name="Xia Z."/>
            <person name="Xiao L."/>
            <person name="Anderson O.D."/>
            <person name="Ouyang S."/>
            <person name="Liang Y."/>
            <person name="Zimin A.V."/>
            <person name="Pertea G."/>
            <person name="Qi P."/>
            <person name="Bennetzen J.L."/>
            <person name="Dai X."/>
            <person name="Dawson M.W."/>
            <person name="Muller H.G."/>
            <person name="Kugler K."/>
            <person name="Rivarola-Duarte L."/>
            <person name="Spannagl M."/>
            <person name="Mayer K.F.X."/>
            <person name="Lu F.H."/>
            <person name="Bevan M.W."/>
            <person name="Leroy P."/>
            <person name="Li P."/>
            <person name="You F.M."/>
            <person name="Sun Q."/>
            <person name="Liu Z."/>
            <person name="Lyons E."/>
            <person name="Wicker T."/>
            <person name="Salzberg S.L."/>
            <person name="Devos K.M."/>
            <person name="Dvorak J."/>
        </authorList>
    </citation>
    <scope>NUCLEOTIDE SEQUENCE [LARGE SCALE GENOMIC DNA]</scope>
    <source>
        <strain evidence="1">cv. AL8/78</strain>
    </source>
</reference>
<dbReference type="AlphaFoldDB" id="A0A453EXP6"/>
<keyword evidence="2" id="KW-1185">Reference proteome</keyword>
<evidence type="ECO:0000313" key="1">
    <source>
        <dbReference type="EnsemblPlants" id="AET3Gv20504000.3"/>
    </source>
</evidence>
<organism evidence="1 2">
    <name type="scientific">Aegilops tauschii subsp. strangulata</name>
    <name type="common">Goatgrass</name>
    <dbReference type="NCBI Taxonomy" id="200361"/>
    <lineage>
        <taxon>Eukaryota</taxon>
        <taxon>Viridiplantae</taxon>
        <taxon>Streptophyta</taxon>
        <taxon>Embryophyta</taxon>
        <taxon>Tracheophyta</taxon>
        <taxon>Spermatophyta</taxon>
        <taxon>Magnoliopsida</taxon>
        <taxon>Liliopsida</taxon>
        <taxon>Poales</taxon>
        <taxon>Poaceae</taxon>
        <taxon>BOP clade</taxon>
        <taxon>Pooideae</taxon>
        <taxon>Triticodae</taxon>
        <taxon>Triticeae</taxon>
        <taxon>Triticinae</taxon>
        <taxon>Aegilops</taxon>
    </lineage>
</organism>
<protein>
    <submittedName>
        <fullName evidence="1">Uncharacterized protein</fullName>
    </submittedName>
</protein>
<dbReference type="EnsemblPlants" id="AET3Gv20504000.3">
    <property type="protein sequence ID" value="AET3Gv20504000.3"/>
    <property type="gene ID" value="AET3Gv20504000"/>
</dbReference>
<evidence type="ECO:0000313" key="2">
    <source>
        <dbReference type="Proteomes" id="UP000015105"/>
    </source>
</evidence>
<sequence length="57" mass="7024">MRKRKRREAIMYAPIDERDRMRREYFDNKIWKNDTTCVNMLRLRRGSCSTLGILLFV</sequence>
<dbReference type="Proteomes" id="UP000015105">
    <property type="component" value="Chromosome 3D"/>
</dbReference>
<dbReference type="Gramene" id="AET3Gv20504000.3">
    <property type="protein sequence ID" value="AET3Gv20504000.3"/>
    <property type="gene ID" value="AET3Gv20504000"/>
</dbReference>
<reference evidence="2" key="1">
    <citation type="journal article" date="2014" name="Science">
        <title>Ancient hybridizations among the ancestral genomes of bread wheat.</title>
        <authorList>
            <consortium name="International Wheat Genome Sequencing Consortium,"/>
            <person name="Marcussen T."/>
            <person name="Sandve S.R."/>
            <person name="Heier L."/>
            <person name="Spannagl M."/>
            <person name="Pfeifer M."/>
            <person name="Jakobsen K.S."/>
            <person name="Wulff B.B."/>
            <person name="Steuernagel B."/>
            <person name="Mayer K.F."/>
            <person name="Olsen O.A."/>
        </authorList>
    </citation>
    <scope>NUCLEOTIDE SEQUENCE [LARGE SCALE GENOMIC DNA]</scope>
    <source>
        <strain evidence="2">cv. AL8/78</strain>
    </source>
</reference>
<proteinExistence type="predicted"/>
<reference evidence="1" key="4">
    <citation type="submission" date="2019-03" db="UniProtKB">
        <authorList>
            <consortium name="EnsemblPlants"/>
        </authorList>
    </citation>
    <scope>IDENTIFICATION</scope>
</reference>